<dbReference type="InterPro" id="IPR015940">
    <property type="entry name" value="UBA"/>
</dbReference>
<name>A0A9J6BTL7_POLVA</name>
<dbReference type="FunFam" id="1.10.260.100:FF:000001">
    <property type="entry name" value="Ubiquilin 1"/>
    <property type="match status" value="1"/>
</dbReference>
<dbReference type="SMART" id="SM00213">
    <property type="entry name" value="UBQ"/>
    <property type="match status" value="1"/>
</dbReference>
<accession>A0A9J6BTL7</accession>
<dbReference type="InterPro" id="IPR000626">
    <property type="entry name" value="Ubiquitin-like_dom"/>
</dbReference>
<feature type="compositionally biased region" description="Low complexity" evidence="2">
    <location>
        <begin position="417"/>
        <end position="430"/>
    </location>
</feature>
<dbReference type="PROSITE" id="PS50053">
    <property type="entry name" value="UBIQUITIN_2"/>
    <property type="match status" value="1"/>
</dbReference>
<dbReference type="FunFam" id="1.10.8.10:FF:000077">
    <property type="entry name" value="Ubiquilin like"/>
    <property type="match status" value="1"/>
</dbReference>
<dbReference type="CDD" id="cd14399">
    <property type="entry name" value="UBA_PLICs"/>
    <property type="match status" value="1"/>
</dbReference>
<dbReference type="Pfam" id="PF00627">
    <property type="entry name" value="UBA"/>
    <property type="match status" value="1"/>
</dbReference>
<evidence type="ECO:0000259" key="4">
    <source>
        <dbReference type="PROSITE" id="PS50053"/>
    </source>
</evidence>
<dbReference type="FunFam" id="3.10.20.90:FF:000095">
    <property type="entry name" value="Ubiquilin 4"/>
    <property type="match status" value="1"/>
</dbReference>
<dbReference type="InterPro" id="IPR015496">
    <property type="entry name" value="Ubiquilin"/>
</dbReference>
<dbReference type="OrthoDB" id="9450922at2759"/>
<dbReference type="GO" id="GO:0006511">
    <property type="term" value="P:ubiquitin-dependent protein catabolic process"/>
    <property type="evidence" value="ECO:0007669"/>
    <property type="project" value="TreeGrafter"/>
</dbReference>
<dbReference type="CDD" id="cd01808">
    <property type="entry name" value="Ubl_PLICs"/>
    <property type="match status" value="1"/>
</dbReference>
<dbReference type="SMART" id="SM00165">
    <property type="entry name" value="UBA"/>
    <property type="match status" value="1"/>
</dbReference>
<dbReference type="Pfam" id="PF23195">
    <property type="entry name" value="UBQLN1"/>
    <property type="match status" value="1"/>
</dbReference>
<dbReference type="SUPFAM" id="SSF54236">
    <property type="entry name" value="Ubiquitin-like"/>
    <property type="match status" value="1"/>
</dbReference>
<dbReference type="Gene3D" id="1.10.8.10">
    <property type="entry name" value="DNA helicase RuvA subunit, C-terminal domain"/>
    <property type="match status" value="1"/>
</dbReference>
<dbReference type="GO" id="GO:0031593">
    <property type="term" value="F:polyubiquitin modification-dependent protein binding"/>
    <property type="evidence" value="ECO:0007669"/>
    <property type="project" value="TreeGrafter"/>
</dbReference>
<reference evidence="5" key="1">
    <citation type="submission" date="2021-03" db="EMBL/GenBank/DDBJ databases">
        <title>Chromosome level genome of the anhydrobiotic midge Polypedilum vanderplanki.</title>
        <authorList>
            <person name="Yoshida Y."/>
            <person name="Kikawada T."/>
            <person name="Gusev O."/>
        </authorList>
    </citation>
    <scope>NUCLEOTIDE SEQUENCE</scope>
    <source>
        <strain evidence="5">NIAS01</strain>
        <tissue evidence="5">Whole body or cell culture</tissue>
    </source>
</reference>
<dbReference type="PANTHER" id="PTHR10677">
    <property type="entry name" value="UBIQUILIN"/>
    <property type="match status" value="1"/>
</dbReference>
<evidence type="ECO:0000313" key="5">
    <source>
        <dbReference type="EMBL" id="KAG5672917.1"/>
    </source>
</evidence>
<dbReference type="Gene3D" id="1.10.260.100">
    <property type="match status" value="1"/>
</dbReference>
<dbReference type="Pfam" id="PF00240">
    <property type="entry name" value="ubiquitin"/>
    <property type="match status" value="1"/>
</dbReference>
<dbReference type="InterPro" id="IPR006636">
    <property type="entry name" value="STI1_HS-bd"/>
</dbReference>
<sequence>MAEGSSNRITITVKTPKDKKDVEVEEDSTVEKFKVLVAEKFEAEVEQLCLIFAGKIMKDADTLKSHNIKDGLTVHLVIKAPPKPEAEGPTRRPADVRQTPFGLNQIGGLSGLEALGANSSTFMDMQSRMQHELMGNPELMRTILDNPLVQQMLNNPDTMRTLITSNPQMQDLMQRNPEISHMLNNPELLRQTMELARNPAMLQELMRSHDRAMSNLESVPGGYNALHRIYRDIQEPMLNAASGAFSSNPFSGLVDNGGSENPQQGSENREPLPNPWGGSGNQNSRPAPPPNNILNTPAMQSLLQQMGENPEMMSTMMNAPYMRSMMEALSQDPNMAANLISQSPLLQANPQLQDQMRTMMPQLLQQMQNPEVQNMLSNPDALNAILQIQQGMEQLRQAAPGLVGTMGIPPPPPGTNQPPQTGNTPNAPNQQLFNDFMQRMLNGMTNQGTQQNLPPEQRYQSQLEQLSAMGFVNREANLQALIATFGDINAAVERLLALGSLSLS</sequence>
<dbReference type="Gene3D" id="3.10.20.90">
    <property type="entry name" value="Phosphatidylinositol 3-kinase Catalytic Subunit, Chain A, domain 1"/>
    <property type="match status" value="1"/>
</dbReference>
<evidence type="ECO:0000256" key="1">
    <source>
        <dbReference type="ARBA" id="ARBA00074668"/>
    </source>
</evidence>
<dbReference type="PANTHER" id="PTHR10677:SF3">
    <property type="entry name" value="FI07626P-RELATED"/>
    <property type="match status" value="1"/>
</dbReference>
<evidence type="ECO:0000259" key="3">
    <source>
        <dbReference type="PROSITE" id="PS50030"/>
    </source>
</evidence>
<feature type="region of interest" description="Disordered" evidence="2">
    <location>
        <begin position="249"/>
        <end position="296"/>
    </location>
</feature>
<protein>
    <recommendedName>
        <fullName evidence="1">Ubiquilin-like protein</fullName>
    </recommendedName>
</protein>
<keyword evidence="6" id="KW-1185">Reference proteome</keyword>
<dbReference type="EMBL" id="JADBJN010000003">
    <property type="protein sequence ID" value="KAG5672917.1"/>
    <property type="molecule type" value="Genomic_DNA"/>
</dbReference>
<dbReference type="InterPro" id="IPR009060">
    <property type="entry name" value="UBA-like_sf"/>
</dbReference>
<dbReference type="AlphaFoldDB" id="A0A9J6BTL7"/>
<feature type="region of interest" description="Disordered" evidence="2">
    <location>
        <begin position="408"/>
        <end position="430"/>
    </location>
</feature>
<dbReference type="SMART" id="SM00727">
    <property type="entry name" value="STI1"/>
    <property type="match status" value="4"/>
</dbReference>
<feature type="domain" description="Ubiquitin-like" evidence="4">
    <location>
        <begin position="9"/>
        <end position="79"/>
    </location>
</feature>
<proteinExistence type="predicted"/>
<evidence type="ECO:0000256" key="2">
    <source>
        <dbReference type="SAM" id="MobiDB-lite"/>
    </source>
</evidence>
<dbReference type="GO" id="GO:0005829">
    <property type="term" value="C:cytosol"/>
    <property type="evidence" value="ECO:0007669"/>
    <property type="project" value="TreeGrafter"/>
</dbReference>
<dbReference type="SUPFAM" id="SSF46934">
    <property type="entry name" value="UBA-like"/>
    <property type="match status" value="1"/>
</dbReference>
<dbReference type="Proteomes" id="UP001107558">
    <property type="component" value="Chromosome 3"/>
</dbReference>
<comment type="caution">
    <text evidence="5">The sequence shown here is derived from an EMBL/GenBank/DDBJ whole genome shotgun (WGS) entry which is preliminary data.</text>
</comment>
<evidence type="ECO:0000313" key="6">
    <source>
        <dbReference type="Proteomes" id="UP001107558"/>
    </source>
</evidence>
<feature type="domain" description="UBA" evidence="3">
    <location>
        <begin position="454"/>
        <end position="498"/>
    </location>
</feature>
<gene>
    <name evidence="5" type="ORF">PVAND_003005</name>
</gene>
<organism evidence="5 6">
    <name type="scientific">Polypedilum vanderplanki</name>
    <name type="common">Sleeping chironomid midge</name>
    <dbReference type="NCBI Taxonomy" id="319348"/>
    <lineage>
        <taxon>Eukaryota</taxon>
        <taxon>Metazoa</taxon>
        <taxon>Ecdysozoa</taxon>
        <taxon>Arthropoda</taxon>
        <taxon>Hexapoda</taxon>
        <taxon>Insecta</taxon>
        <taxon>Pterygota</taxon>
        <taxon>Neoptera</taxon>
        <taxon>Endopterygota</taxon>
        <taxon>Diptera</taxon>
        <taxon>Nematocera</taxon>
        <taxon>Chironomoidea</taxon>
        <taxon>Chironomidae</taxon>
        <taxon>Chironominae</taxon>
        <taxon>Polypedilum</taxon>
        <taxon>Polypedilum</taxon>
    </lineage>
</organism>
<dbReference type="PROSITE" id="PS50030">
    <property type="entry name" value="UBA"/>
    <property type="match status" value="1"/>
</dbReference>
<dbReference type="InterPro" id="IPR029071">
    <property type="entry name" value="Ubiquitin-like_domsf"/>
</dbReference>